<keyword evidence="1" id="KW-0732">Signal</keyword>
<sequence length="289" mass="32177">MKIVKLLIPMLLLAAVAGAQTKPAPKGKQPAAKPAVVPAQTVAPAAGTPTDDFYEYMILKHTDTPAPEGYGLKSDMLIPVGAYVGNIGDEKKIGQQLNRFFKSLLWADGSQITWISRNTSMINGVNVEQFRVTKTGTKDTVTLYVDEYKAEPIQLPKGFKFYEKQQMLTDFAPVLDDIHKYNATPDKFGDAAAKAQSFKILGYLQGDVGLDYLLDKDMLDPMINEVSIDLDLKAFLIRAYLFYKFEYEITGQQNPKVAAFNAMVDDYQVVMKTHNILLKGNLATYMVKK</sequence>
<dbReference type="EMBL" id="CP054139">
    <property type="protein sequence ID" value="QKJ32428.1"/>
    <property type="molecule type" value="Genomic_DNA"/>
</dbReference>
<feature type="signal peptide" evidence="1">
    <location>
        <begin position="1"/>
        <end position="19"/>
    </location>
</feature>
<accession>A0A7D4PWG4</accession>
<name>A0A7D4PWG4_9SPHI</name>
<organism evidence="2 3">
    <name type="scientific">Mucilaginibacter mali</name>
    <dbReference type="NCBI Taxonomy" id="2740462"/>
    <lineage>
        <taxon>Bacteria</taxon>
        <taxon>Pseudomonadati</taxon>
        <taxon>Bacteroidota</taxon>
        <taxon>Sphingobacteriia</taxon>
        <taxon>Sphingobacteriales</taxon>
        <taxon>Sphingobacteriaceae</taxon>
        <taxon>Mucilaginibacter</taxon>
    </lineage>
</organism>
<dbReference type="RefSeq" id="WP_173417078.1">
    <property type="nucleotide sequence ID" value="NZ_CP054139.1"/>
</dbReference>
<protein>
    <submittedName>
        <fullName evidence="2">Uncharacterized protein</fullName>
    </submittedName>
</protein>
<evidence type="ECO:0000313" key="2">
    <source>
        <dbReference type="EMBL" id="QKJ32428.1"/>
    </source>
</evidence>
<evidence type="ECO:0000256" key="1">
    <source>
        <dbReference type="SAM" id="SignalP"/>
    </source>
</evidence>
<gene>
    <name evidence="2" type="ORF">HQ865_22570</name>
</gene>
<keyword evidence="3" id="KW-1185">Reference proteome</keyword>
<proteinExistence type="predicted"/>
<reference evidence="2 3" key="1">
    <citation type="submission" date="2020-05" db="EMBL/GenBank/DDBJ databases">
        <title>Mucilaginibacter mali sp. nov.</title>
        <authorList>
            <person name="Kim H.S."/>
            <person name="Lee K.C."/>
            <person name="Suh M.K."/>
            <person name="Kim J.-S."/>
            <person name="Han K.-I."/>
            <person name="Eom M.K."/>
            <person name="Shin Y.K."/>
            <person name="Lee J.-S."/>
        </authorList>
    </citation>
    <scope>NUCLEOTIDE SEQUENCE [LARGE SCALE GENOMIC DNA]</scope>
    <source>
        <strain evidence="2 3">G2-14</strain>
    </source>
</reference>
<evidence type="ECO:0000313" key="3">
    <source>
        <dbReference type="Proteomes" id="UP000505355"/>
    </source>
</evidence>
<dbReference type="AlphaFoldDB" id="A0A7D4PWG4"/>
<dbReference type="Proteomes" id="UP000505355">
    <property type="component" value="Chromosome"/>
</dbReference>
<feature type="chain" id="PRO_5028853682" evidence="1">
    <location>
        <begin position="20"/>
        <end position="289"/>
    </location>
</feature>
<dbReference type="KEGG" id="mmab:HQ865_22570"/>